<name>A0A915ET05_9CEST</name>
<dbReference type="Proteomes" id="UP000887562">
    <property type="component" value="Unplaced"/>
</dbReference>
<organism evidence="1 2">
    <name type="scientific">Echinococcus canadensis</name>
    <dbReference type="NCBI Taxonomy" id="519352"/>
    <lineage>
        <taxon>Eukaryota</taxon>
        <taxon>Metazoa</taxon>
        <taxon>Spiralia</taxon>
        <taxon>Lophotrochozoa</taxon>
        <taxon>Platyhelminthes</taxon>
        <taxon>Cestoda</taxon>
        <taxon>Eucestoda</taxon>
        <taxon>Cyclophyllidea</taxon>
        <taxon>Taeniidae</taxon>
        <taxon>Echinococcus</taxon>
        <taxon>Echinococcus canadensis group</taxon>
    </lineage>
</organism>
<evidence type="ECO:0000313" key="2">
    <source>
        <dbReference type="WBParaSite" id="maker-E.canG7_contigs_1122-snap-gene-0.8-mRNA-1"/>
    </source>
</evidence>
<sequence length="166" mass="18654">LAAMEDKPIGLDTMVELFLTWLLDYKPYVLNICSLNDIAFMFCEERGLKLTKGLMTQFHISTFRFIDRIDRVKGVSQAGALSTAKHETPTHNGVHIRQRCHSGEALTPTGDTEWVDVTPSDNMVNENPSLSPPLITTPISNSRRKIAEIQDPLFNDLFPTRPDALN</sequence>
<protein>
    <submittedName>
        <fullName evidence="2">Uncharacterized protein</fullName>
    </submittedName>
</protein>
<proteinExistence type="predicted"/>
<accession>A0A915ET05</accession>
<dbReference type="WBParaSite" id="maker-E.canG7_contigs_1122-snap-gene-0.8-mRNA-1">
    <property type="protein sequence ID" value="maker-E.canG7_contigs_1122-snap-gene-0.8-mRNA-1"/>
    <property type="gene ID" value="EcG7_08310"/>
</dbReference>
<evidence type="ECO:0000313" key="1">
    <source>
        <dbReference type="Proteomes" id="UP000887562"/>
    </source>
</evidence>
<keyword evidence="1" id="KW-1185">Reference proteome</keyword>
<dbReference type="AlphaFoldDB" id="A0A915ET05"/>
<reference evidence="2" key="1">
    <citation type="submission" date="2022-11" db="UniProtKB">
        <authorList>
            <consortium name="WormBaseParasite"/>
        </authorList>
    </citation>
    <scope>IDENTIFICATION</scope>
</reference>